<accession>G0VKL1</accession>
<dbReference type="InterPro" id="IPR036322">
    <property type="entry name" value="WD40_repeat_dom_sf"/>
</dbReference>
<organism evidence="2 3">
    <name type="scientific">Naumovozyma castellii</name>
    <name type="common">Yeast</name>
    <name type="synonym">Saccharomyces castellii</name>
    <dbReference type="NCBI Taxonomy" id="27288"/>
    <lineage>
        <taxon>Eukaryota</taxon>
        <taxon>Fungi</taxon>
        <taxon>Dikarya</taxon>
        <taxon>Ascomycota</taxon>
        <taxon>Saccharomycotina</taxon>
        <taxon>Saccharomycetes</taxon>
        <taxon>Saccharomycetales</taxon>
        <taxon>Saccharomycetaceae</taxon>
        <taxon>Naumovozyma</taxon>
    </lineage>
</organism>
<dbReference type="OMA" id="NEYGWFT"/>
<dbReference type="EMBL" id="HE576761">
    <property type="protein sequence ID" value="CCC72048.1"/>
    <property type="molecule type" value="Genomic_DNA"/>
</dbReference>
<feature type="domain" description="Transcription factor IIIC putative zinc-finger" evidence="1">
    <location>
        <begin position="515"/>
        <end position="585"/>
    </location>
</feature>
<evidence type="ECO:0000313" key="2">
    <source>
        <dbReference type="EMBL" id="CCC72048.1"/>
    </source>
</evidence>
<evidence type="ECO:0000259" key="1">
    <source>
        <dbReference type="Pfam" id="PF12660"/>
    </source>
</evidence>
<dbReference type="AlphaFoldDB" id="G0VKL1"/>
<dbReference type="Pfam" id="PF12660">
    <property type="entry name" value="zf-TFIIIC"/>
    <property type="match status" value="1"/>
</dbReference>
<dbReference type="GO" id="GO:0000127">
    <property type="term" value="C:transcription factor TFIIIC complex"/>
    <property type="evidence" value="ECO:0007669"/>
    <property type="project" value="EnsemblFungi"/>
</dbReference>
<dbReference type="InParanoid" id="G0VKL1"/>
<evidence type="ECO:0000313" key="3">
    <source>
        <dbReference type="Proteomes" id="UP000001640"/>
    </source>
</evidence>
<name>G0VKL1_NAUCA</name>
<dbReference type="SUPFAM" id="SSF50978">
    <property type="entry name" value="WD40 repeat-like"/>
    <property type="match status" value="1"/>
</dbReference>
<dbReference type="GeneID" id="96905746"/>
<keyword evidence="3" id="KW-1185">Reference proteome</keyword>
<dbReference type="GO" id="GO:0008301">
    <property type="term" value="F:DNA binding, bending"/>
    <property type="evidence" value="ECO:0007669"/>
    <property type="project" value="EnsemblFungi"/>
</dbReference>
<dbReference type="STRING" id="1064592.G0VKL1"/>
<dbReference type="RefSeq" id="XP_003678387.1">
    <property type="nucleotide sequence ID" value="XM_003678339.1"/>
</dbReference>
<proteinExistence type="predicted"/>
<sequence length="589" mass="67160">MKDLIVNRKELRSWQKNLVWGKDGTLYLNTSPHITIAQPRFEKEVNGNSKNLFHLKEFPLELESNNKLEFEFAERNTLLNSQPISYVRYCEPSLGGNNNNLLAVLTSNGNVCIFENDVLVANLDDSAAPLAGRIYHSLHWNSNLTANGEYITLGNELGQLVIFQKGNSDNSFHLLKTINLVSDCLEWITSIVEDDNGTLFATLTNNSVYSVKSMYVDDPTIEMIKEPSRFKIFDTKALDGYVVITTTGYFHKINVSTGQHFQFEIGANDGFHIIPVTIDGEQKSTVLLSNKTSCSIQLNDEEITLLPDNIISPHLEKKFKKWNTYWNEYDKYETSLVICGVSISMDGYSVAIMYDIERISLKYRIASEHQYHIKFIPLNTKWEISSKVTGLAWYQAYHIYNKMLPFQGQVEIDLNDPKYDTTLDFKDYLITLLNDNQLNKLRFLNLIEEKASIETFQKLILKYATANVEKVTNPIDKCCIQSLATVLNLPCPIQSDPITIKSEYIEETVDVKLAKDLNQIIAVDGTVWKRCAVSLLPLLTTKVKICPVSKTRIIDINKDSLNDYGWFSRTLLEVFNNNSIYCDTNMISA</sequence>
<dbReference type="HOGENOM" id="CLU_033367_0_0_1"/>
<protein>
    <recommendedName>
        <fullName evidence="1">Transcription factor IIIC putative zinc-finger domain-containing protein</fullName>
    </recommendedName>
</protein>
<dbReference type="Proteomes" id="UP000001640">
    <property type="component" value="Chromosome 10"/>
</dbReference>
<dbReference type="InterPro" id="IPR024764">
    <property type="entry name" value="TFIIIC_Znf"/>
</dbReference>
<dbReference type="FunCoup" id="G0VKL1">
    <property type="interactions" value="29"/>
</dbReference>
<dbReference type="GO" id="GO:0001002">
    <property type="term" value="F:RNA polymerase III type 1 promoter sequence-specific DNA binding"/>
    <property type="evidence" value="ECO:0007669"/>
    <property type="project" value="EnsemblFungi"/>
</dbReference>
<gene>
    <name evidence="2" type="primary">NCAS0J00690</name>
    <name evidence="2" type="ordered locus">NCAS_0J00690</name>
</gene>
<dbReference type="KEGG" id="ncs:NCAS_0J00690"/>
<dbReference type="eggNOG" id="ENOG502RFBH">
    <property type="taxonomic scope" value="Eukaryota"/>
</dbReference>
<dbReference type="OrthoDB" id="6021743at2759"/>
<dbReference type="GO" id="GO:0042791">
    <property type="term" value="P:5S class rRNA transcription by RNA polymerase III"/>
    <property type="evidence" value="ECO:0007669"/>
    <property type="project" value="EnsemblFungi"/>
</dbReference>
<reference evidence="2 3" key="1">
    <citation type="journal article" date="2011" name="Proc. Natl. Acad. Sci. U.S.A.">
        <title>Evolutionary erosion of yeast sex chromosomes by mating-type switching accidents.</title>
        <authorList>
            <person name="Gordon J.L."/>
            <person name="Armisen D."/>
            <person name="Proux-Wera E."/>
            <person name="Oheigeartaigh S.S."/>
            <person name="Byrne K.P."/>
            <person name="Wolfe K.H."/>
        </authorList>
    </citation>
    <scope>NUCLEOTIDE SEQUENCE [LARGE SCALE GENOMIC DNA]</scope>
    <source>
        <strain evidence="3">ATCC 76901 / BCRC 22586 / CBS 4309 / NBRC 1992 / NRRL Y-12630</strain>
    </source>
</reference>
<dbReference type="GO" id="GO:0001003">
    <property type="term" value="F:RNA polymerase III type 2 promoter sequence-specific DNA binding"/>
    <property type="evidence" value="ECO:0007669"/>
    <property type="project" value="EnsemblFungi"/>
</dbReference>
<reference key="2">
    <citation type="submission" date="2011-08" db="EMBL/GenBank/DDBJ databases">
        <title>Genome sequence of Naumovozyma castellii.</title>
        <authorList>
            <person name="Gordon J.L."/>
            <person name="Armisen D."/>
            <person name="Proux-Wera E."/>
            <person name="OhEigeartaigh S.S."/>
            <person name="Byrne K.P."/>
            <person name="Wolfe K.H."/>
        </authorList>
    </citation>
    <scope>NUCLEOTIDE SEQUENCE</scope>
    <source>
        <strain>Type strain:CBS 4309</strain>
    </source>
</reference>